<dbReference type="EMBL" id="AZMM01005400">
    <property type="protein sequence ID" value="ETJ40686.1"/>
    <property type="molecule type" value="Genomic_DNA"/>
</dbReference>
<dbReference type="Gene3D" id="3.30.70.330">
    <property type="match status" value="1"/>
</dbReference>
<dbReference type="InterPro" id="IPR005580">
    <property type="entry name" value="DbpA/CsdA_RNA-bd_dom"/>
</dbReference>
<name>W1YE78_9ZZZZ</name>
<comment type="caution">
    <text evidence="2">The sequence shown here is derived from an EMBL/GenBank/DDBJ whole genome shotgun (WGS) entry which is preliminary data.</text>
</comment>
<dbReference type="InterPro" id="IPR012677">
    <property type="entry name" value="Nucleotide-bd_a/b_plait_sf"/>
</dbReference>
<dbReference type="AlphaFoldDB" id="W1YE78"/>
<organism evidence="2">
    <name type="scientific">human gut metagenome</name>
    <dbReference type="NCBI Taxonomy" id="408170"/>
    <lineage>
        <taxon>unclassified sequences</taxon>
        <taxon>metagenomes</taxon>
        <taxon>organismal metagenomes</taxon>
    </lineage>
</organism>
<evidence type="ECO:0000259" key="1">
    <source>
        <dbReference type="Pfam" id="PF03880"/>
    </source>
</evidence>
<proteinExistence type="predicted"/>
<reference evidence="2" key="1">
    <citation type="submission" date="2013-12" db="EMBL/GenBank/DDBJ databases">
        <title>A Varibaculum cambriense genome reconstructed from a premature infant gut community with otherwise low bacterial novelty that shifts toward anaerobic metabolism during the third week of life.</title>
        <authorList>
            <person name="Brown C.T."/>
            <person name="Sharon I."/>
            <person name="Thomas B.C."/>
            <person name="Castelle C.J."/>
            <person name="Morowitz M.J."/>
            <person name="Banfield J.F."/>
        </authorList>
    </citation>
    <scope>NUCLEOTIDE SEQUENCE</scope>
</reference>
<gene>
    <name evidence="2" type="ORF">Q604_UNBC05400G0001</name>
</gene>
<feature type="non-terminal residue" evidence="2">
    <location>
        <position position="1"/>
    </location>
</feature>
<accession>W1YE78</accession>
<protein>
    <recommendedName>
        <fullName evidence="1">DEAD box helicase DbpA/CsdA RNA-binding domain-containing protein</fullName>
    </recommendedName>
</protein>
<dbReference type="Pfam" id="PF03880">
    <property type="entry name" value="DbpA"/>
    <property type="match status" value="1"/>
</dbReference>
<sequence>VGRKQRVQAKDIVGAIAGEAGISGKLVGTIDIYDKYTFVEVPKANAKKVLEKLKNVKIKGNKINIEKANKKNK</sequence>
<feature type="domain" description="DEAD box helicase DbpA/CsdA RNA-binding" evidence="1">
    <location>
        <begin position="1"/>
        <end position="66"/>
    </location>
</feature>
<evidence type="ECO:0000313" key="2">
    <source>
        <dbReference type="EMBL" id="ETJ40686.1"/>
    </source>
</evidence>